<dbReference type="SUPFAM" id="SSF57667">
    <property type="entry name" value="beta-beta-alpha zinc fingers"/>
    <property type="match status" value="1"/>
</dbReference>
<name>A0A8S9WM63_APOLU</name>
<evidence type="ECO:0000256" key="8">
    <source>
        <dbReference type="ARBA" id="ARBA00023125"/>
    </source>
</evidence>
<keyword evidence="9" id="KW-0804">Transcription</keyword>
<keyword evidence="3" id="KW-0479">Metal-binding</keyword>
<evidence type="ECO:0000256" key="1">
    <source>
        <dbReference type="ARBA" id="ARBA00004123"/>
    </source>
</evidence>
<dbReference type="GO" id="GO:0003677">
    <property type="term" value="F:DNA binding"/>
    <property type="evidence" value="ECO:0007669"/>
    <property type="project" value="UniProtKB-KW"/>
</dbReference>
<dbReference type="Proteomes" id="UP000466442">
    <property type="component" value="Unassembled WGS sequence"/>
</dbReference>
<proteinExistence type="inferred from homology"/>
<reference evidence="13" key="1">
    <citation type="journal article" date="2021" name="Mol. Ecol. Resour.">
        <title>Apolygus lucorum genome provides insights into omnivorousness and mesophyll feeding.</title>
        <authorList>
            <person name="Liu Y."/>
            <person name="Liu H."/>
            <person name="Wang H."/>
            <person name="Huang T."/>
            <person name="Liu B."/>
            <person name="Yang B."/>
            <person name="Yin L."/>
            <person name="Li B."/>
            <person name="Zhang Y."/>
            <person name="Zhang S."/>
            <person name="Jiang F."/>
            <person name="Zhang X."/>
            <person name="Ren Y."/>
            <person name="Wang B."/>
            <person name="Wang S."/>
            <person name="Lu Y."/>
            <person name="Wu K."/>
            <person name="Fan W."/>
            <person name="Wang G."/>
        </authorList>
    </citation>
    <scope>NUCLEOTIDE SEQUENCE</scope>
    <source>
        <strain evidence="13">12Hb</strain>
    </source>
</reference>
<dbReference type="Gene3D" id="3.30.160.60">
    <property type="entry name" value="Classic Zinc Finger"/>
    <property type="match status" value="1"/>
</dbReference>
<keyword evidence="8" id="KW-0238">DNA-binding</keyword>
<evidence type="ECO:0000256" key="2">
    <source>
        <dbReference type="ARBA" id="ARBA00006991"/>
    </source>
</evidence>
<comment type="similarity">
    <text evidence="2">Belongs to the krueppel C2H2-type zinc-finger protein family.</text>
</comment>
<evidence type="ECO:0000259" key="12">
    <source>
        <dbReference type="PROSITE" id="PS50157"/>
    </source>
</evidence>
<evidence type="ECO:0000256" key="10">
    <source>
        <dbReference type="ARBA" id="ARBA00023242"/>
    </source>
</evidence>
<organism evidence="13 14">
    <name type="scientific">Apolygus lucorum</name>
    <name type="common">Small green plant bug</name>
    <name type="synonym">Lygocoris lucorum</name>
    <dbReference type="NCBI Taxonomy" id="248454"/>
    <lineage>
        <taxon>Eukaryota</taxon>
        <taxon>Metazoa</taxon>
        <taxon>Ecdysozoa</taxon>
        <taxon>Arthropoda</taxon>
        <taxon>Hexapoda</taxon>
        <taxon>Insecta</taxon>
        <taxon>Pterygota</taxon>
        <taxon>Neoptera</taxon>
        <taxon>Paraneoptera</taxon>
        <taxon>Hemiptera</taxon>
        <taxon>Heteroptera</taxon>
        <taxon>Panheteroptera</taxon>
        <taxon>Cimicomorpha</taxon>
        <taxon>Miridae</taxon>
        <taxon>Mirini</taxon>
        <taxon>Apolygus</taxon>
    </lineage>
</organism>
<accession>A0A8S9WM63</accession>
<comment type="subcellular location">
    <subcellularLocation>
        <location evidence="1">Nucleus</location>
    </subcellularLocation>
</comment>
<evidence type="ECO:0000256" key="9">
    <source>
        <dbReference type="ARBA" id="ARBA00023163"/>
    </source>
</evidence>
<sequence>MKNFQCADCGKWYGWKESLYNHRNYECGKERQFACPQCPYRASRKGSLKTHLFTQHAKGTRRTVIAAMFA</sequence>
<dbReference type="GO" id="GO:0008270">
    <property type="term" value="F:zinc ion binding"/>
    <property type="evidence" value="ECO:0007669"/>
    <property type="project" value="UniProtKB-KW"/>
</dbReference>
<keyword evidence="7" id="KW-0805">Transcription regulation</keyword>
<keyword evidence="10" id="KW-0539">Nucleus</keyword>
<evidence type="ECO:0000313" key="14">
    <source>
        <dbReference type="Proteomes" id="UP000466442"/>
    </source>
</evidence>
<evidence type="ECO:0000256" key="6">
    <source>
        <dbReference type="ARBA" id="ARBA00022833"/>
    </source>
</evidence>
<dbReference type="AlphaFoldDB" id="A0A8S9WM63"/>
<protein>
    <recommendedName>
        <fullName evidence="12">C2H2-type domain-containing protein</fullName>
    </recommendedName>
</protein>
<comment type="caution">
    <text evidence="13">The sequence shown here is derived from an EMBL/GenBank/DDBJ whole genome shotgun (WGS) entry which is preliminary data.</text>
</comment>
<dbReference type="GO" id="GO:0005634">
    <property type="term" value="C:nucleus"/>
    <property type="evidence" value="ECO:0007669"/>
    <property type="project" value="UniProtKB-SubCell"/>
</dbReference>
<keyword evidence="14" id="KW-1185">Reference proteome</keyword>
<keyword evidence="4" id="KW-0677">Repeat</keyword>
<evidence type="ECO:0000256" key="5">
    <source>
        <dbReference type="ARBA" id="ARBA00022771"/>
    </source>
</evidence>
<dbReference type="PROSITE" id="PS50157">
    <property type="entry name" value="ZINC_FINGER_C2H2_2"/>
    <property type="match status" value="1"/>
</dbReference>
<evidence type="ECO:0000256" key="4">
    <source>
        <dbReference type="ARBA" id="ARBA00022737"/>
    </source>
</evidence>
<gene>
    <name evidence="13" type="ORF">GE061_020263</name>
</gene>
<dbReference type="SMART" id="SM00355">
    <property type="entry name" value="ZnF_C2H2"/>
    <property type="match status" value="2"/>
</dbReference>
<keyword evidence="5 11" id="KW-0863">Zinc-finger</keyword>
<dbReference type="InterPro" id="IPR013087">
    <property type="entry name" value="Znf_C2H2_type"/>
</dbReference>
<dbReference type="OrthoDB" id="10004641at2759"/>
<evidence type="ECO:0000256" key="3">
    <source>
        <dbReference type="ARBA" id="ARBA00022723"/>
    </source>
</evidence>
<feature type="domain" description="C2H2-type" evidence="12">
    <location>
        <begin position="4"/>
        <end position="31"/>
    </location>
</feature>
<evidence type="ECO:0000313" key="13">
    <source>
        <dbReference type="EMBL" id="KAF6197379.1"/>
    </source>
</evidence>
<evidence type="ECO:0000256" key="7">
    <source>
        <dbReference type="ARBA" id="ARBA00023015"/>
    </source>
</evidence>
<evidence type="ECO:0000256" key="11">
    <source>
        <dbReference type="PROSITE-ProRule" id="PRU00042"/>
    </source>
</evidence>
<dbReference type="InterPro" id="IPR036236">
    <property type="entry name" value="Znf_C2H2_sf"/>
</dbReference>
<dbReference type="EMBL" id="WIXP02000101">
    <property type="protein sequence ID" value="KAF6197379.1"/>
    <property type="molecule type" value="Genomic_DNA"/>
</dbReference>
<dbReference type="FunFam" id="3.30.160.60:FF:000075">
    <property type="entry name" value="Putative zinc finger protein 536"/>
    <property type="match status" value="1"/>
</dbReference>
<keyword evidence="6" id="KW-0862">Zinc</keyword>